<evidence type="ECO:0000256" key="2">
    <source>
        <dbReference type="SAM" id="Phobius"/>
    </source>
</evidence>
<name>A0AA36GMC0_CYLNA</name>
<protein>
    <submittedName>
        <fullName evidence="3">Uncharacterized protein</fullName>
    </submittedName>
</protein>
<dbReference type="Proteomes" id="UP001176961">
    <property type="component" value="Unassembled WGS sequence"/>
</dbReference>
<sequence>MESKCILNILFLGWFSAVWFCTRLVDVSVPVSSVPSHRIRSAIASTVFHCPFTLTLEKQRNDGPKEKIMIEGGRGTMFLYREKIAAIFSHVRDANLVIQWFIGQIRLDHILVDVLSFEFVWLALLCSSVVSVFTQLFIFEPFLKVKHAPAGYLREAQSGEAAYINTLLRRFVIEKLLMLAYVIVRNPQVNDKLTFSSRRVSIFDWSHRVTDASVFAIWFIVVWSVTSVTTAANQRFELIIGINLKEDNAENEKKKQAKSKKKPNKEKHTKDSTFTEEESEHGLLMKRLLLLLTACLFTSTALISFGFTSFKVMHPMYSMMIVVEAISVLVRSIYVGYRIGWWQMVPDASVRETEAFQRRVYMSKRITDIVLNSLATLLYTLYLVTGTVINGKLIALVFVARLSHHLHRTVCNISDHFKGLGTSKFLD</sequence>
<keyword evidence="2" id="KW-0812">Transmembrane</keyword>
<comment type="caution">
    <text evidence="3">The sequence shown here is derived from an EMBL/GenBank/DDBJ whole genome shotgun (WGS) entry which is preliminary data.</text>
</comment>
<keyword evidence="2" id="KW-0472">Membrane</keyword>
<organism evidence="3 4">
    <name type="scientific">Cylicocyclus nassatus</name>
    <name type="common">Nematode worm</name>
    <dbReference type="NCBI Taxonomy" id="53992"/>
    <lineage>
        <taxon>Eukaryota</taxon>
        <taxon>Metazoa</taxon>
        <taxon>Ecdysozoa</taxon>
        <taxon>Nematoda</taxon>
        <taxon>Chromadorea</taxon>
        <taxon>Rhabditida</taxon>
        <taxon>Rhabditina</taxon>
        <taxon>Rhabditomorpha</taxon>
        <taxon>Strongyloidea</taxon>
        <taxon>Strongylidae</taxon>
        <taxon>Cylicocyclus</taxon>
    </lineage>
</organism>
<feature type="compositionally biased region" description="Basic residues" evidence="1">
    <location>
        <begin position="255"/>
        <end position="265"/>
    </location>
</feature>
<feature type="transmembrane region" description="Helical" evidence="2">
    <location>
        <begin position="119"/>
        <end position="139"/>
    </location>
</feature>
<evidence type="ECO:0000313" key="3">
    <source>
        <dbReference type="EMBL" id="CAJ0594671.1"/>
    </source>
</evidence>
<gene>
    <name evidence="3" type="ORF">CYNAS_LOCUS6654</name>
</gene>
<feature type="transmembrane region" description="Helical" evidence="2">
    <location>
        <begin position="369"/>
        <end position="389"/>
    </location>
</feature>
<keyword evidence="4" id="KW-1185">Reference proteome</keyword>
<feature type="transmembrane region" description="Helical" evidence="2">
    <location>
        <begin position="316"/>
        <end position="334"/>
    </location>
</feature>
<keyword evidence="2" id="KW-1133">Transmembrane helix</keyword>
<dbReference type="EMBL" id="CATQJL010000112">
    <property type="protein sequence ID" value="CAJ0594671.1"/>
    <property type="molecule type" value="Genomic_DNA"/>
</dbReference>
<proteinExistence type="predicted"/>
<accession>A0AA36GMC0</accession>
<evidence type="ECO:0000256" key="1">
    <source>
        <dbReference type="SAM" id="MobiDB-lite"/>
    </source>
</evidence>
<dbReference type="AlphaFoldDB" id="A0AA36GMC0"/>
<feature type="transmembrane region" description="Helical" evidence="2">
    <location>
        <begin position="7"/>
        <end position="25"/>
    </location>
</feature>
<feature type="region of interest" description="Disordered" evidence="1">
    <location>
        <begin position="251"/>
        <end position="274"/>
    </location>
</feature>
<feature type="transmembrane region" description="Helical" evidence="2">
    <location>
        <begin position="288"/>
        <end position="310"/>
    </location>
</feature>
<evidence type="ECO:0000313" key="4">
    <source>
        <dbReference type="Proteomes" id="UP001176961"/>
    </source>
</evidence>
<reference evidence="3" key="1">
    <citation type="submission" date="2023-07" db="EMBL/GenBank/DDBJ databases">
        <authorList>
            <consortium name="CYATHOMIX"/>
        </authorList>
    </citation>
    <scope>NUCLEOTIDE SEQUENCE</scope>
    <source>
        <strain evidence="3">N/A</strain>
    </source>
</reference>